<name>A0ABR9ZW46_9FIRM</name>
<gene>
    <name evidence="9" type="ORF">ISU02_16360</name>
</gene>
<dbReference type="CDD" id="cd01335">
    <property type="entry name" value="Radical_SAM"/>
    <property type="match status" value="1"/>
</dbReference>
<feature type="domain" description="Radical SAM core" evidence="8">
    <location>
        <begin position="203"/>
        <end position="424"/>
    </location>
</feature>
<dbReference type="SFLD" id="SFLDS00029">
    <property type="entry name" value="Radical_SAM"/>
    <property type="match status" value="1"/>
</dbReference>
<dbReference type="PANTHER" id="PTHR43409">
    <property type="entry name" value="ANAEROBIC MAGNESIUM-PROTOPORPHYRIN IX MONOMETHYL ESTER CYCLASE-RELATED"/>
    <property type="match status" value="1"/>
</dbReference>
<comment type="caution">
    <text evidence="9">The sequence shown here is derived from an EMBL/GenBank/DDBJ whole genome shotgun (WGS) entry which is preliminary data.</text>
</comment>
<evidence type="ECO:0000313" key="9">
    <source>
        <dbReference type="EMBL" id="MBF4694687.1"/>
    </source>
</evidence>
<evidence type="ECO:0000256" key="5">
    <source>
        <dbReference type="ARBA" id="ARBA00022723"/>
    </source>
</evidence>
<dbReference type="RefSeq" id="WP_194702927.1">
    <property type="nucleotide sequence ID" value="NZ_JADKNH010000010.1"/>
</dbReference>
<dbReference type="SMART" id="SM00729">
    <property type="entry name" value="Elp3"/>
    <property type="match status" value="1"/>
</dbReference>
<dbReference type="Gene3D" id="3.80.30.20">
    <property type="entry name" value="tm_1862 like domain"/>
    <property type="match status" value="1"/>
</dbReference>
<dbReference type="Proteomes" id="UP000614200">
    <property type="component" value="Unassembled WGS sequence"/>
</dbReference>
<keyword evidence="10" id="KW-1185">Reference proteome</keyword>
<dbReference type="InterPro" id="IPR058240">
    <property type="entry name" value="rSAM_sf"/>
</dbReference>
<evidence type="ECO:0000256" key="6">
    <source>
        <dbReference type="ARBA" id="ARBA00023004"/>
    </source>
</evidence>
<evidence type="ECO:0000259" key="8">
    <source>
        <dbReference type="PROSITE" id="PS51918"/>
    </source>
</evidence>
<dbReference type="SUPFAM" id="SSF102114">
    <property type="entry name" value="Radical SAM enzymes"/>
    <property type="match status" value="1"/>
</dbReference>
<comment type="cofactor">
    <cofactor evidence="1">
        <name>[4Fe-4S] cluster</name>
        <dbReference type="ChEBI" id="CHEBI:49883"/>
    </cofactor>
</comment>
<protein>
    <submittedName>
        <fullName evidence="9">Radical SAM protein</fullName>
    </submittedName>
</protein>
<dbReference type="SFLD" id="SFLDG01123">
    <property type="entry name" value="methyltransferase_(Class_B)"/>
    <property type="match status" value="1"/>
</dbReference>
<dbReference type="EMBL" id="JADKNH010000010">
    <property type="protein sequence ID" value="MBF4694687.1"/>
    <property type="molecule type" value="Genomic_DNA"/>
</dbReference>
<accession>A0ABR9ZW46</accession>
<dbReference type="PANTHER" id="PTHR43409:SF7">
    <property type="entry name" value="BLL1977 PROTEIN"/>
    <property type="match status" value="1"/>
</dbReference>
<dbReference type="InterPro" id="IPR023404">
    <property type="entry name" value="rSAM_horseshoe"/>
</dbReference>
<evidence type="ECO:0000256" key="1">
    <source>
        <dbReference type="ARBA" id="ARBA00001966"/>
    </source>
</evidence>
<dbReference type="InterPro" id="IPR007197">
    <property type="entry name" value="rSAM"/>
</dbReference>
<dbReference type="PROSITE" id="PS51918">
    <property type="entry name" value="RADICAL_SAM"/>
    <property type="match status" value="1"/>
</dbReference>
<evidence type="ECO:0000256" key="2">
    <source>
        <dbReference type="ARBA" id="ARBA00022603"/>
    </source>
</evidence>
<keyword evidence="6" id="KW-0408">Iron</keyword>
<keyword evidence="5" id="KW-0479">Metal-binding</keyword>
<keyword evidence="7" id="KW-0411">Iron-sulfur</keyword>
<keyword evidence="3" id="KW-0808">Transferase</keyword>
<dbReference type="InterPro" id="IPR006638">
    <property type="entry name" value="Elp3/MiaA/NifB-like_rSAM"/>
</dbReference>
<dbReference type="Pfam" id="PF04055">
    <property type="entry name" value="Radical_SAM"/>
    <property type="match status" value="1"/>
</dbReference>
<keyword evidence="4" id="KW-0949">S-adenosyl-L-methionine</keyword>
<dbReference type="InterPro" id="IPR034466">
    <property type="entry name" value="Methyltransferase_Class_B"/>
</dbReference>
<sequence>MKIILKKVRKQTPFTWINPIKVEPLALEYLKAVIDELVEGINSNIELNPNFDLNSDINSDFNIECEIIDDLYHKAEVTGDIILLNGYNTARSQMMLEARQLKFKMPQAILIGSGVDVQVNWALYESSDLDYLVISNRLCDFKNLIEHIVLKKQVELKGVLCLKEMKEMTTLSDERDHDALTVFENIRPSRTYFEQIKSQTRYLLYEQVALVKRSHGCPYGCEFCFCKQLNQGHFVSRSYETLRQEMEDLKADYYWVVDDVFIHNAAEADAFIEAFKKSSFKMIVYLRADFIVKYAAYMASIRRAGIIEVIVGFESIKSSFLEDFNKGYTSDVNTEAITVLKQAGLSFTALFMVDISDDHSDFKALKQYIRKHQIQNFTFSIFTPLRGTDLYKRYEKDILDFKCEHYDFLHLVLKPLKMHVMAFKMDFMALFVFQFCHSKSARQLIYKVLKDSFKHCFKR</sequence>
<evidence type="ECO:0000256" key="3">
    <source>
        <dbReference type="ARBA" id="ARBA00022679"/>
    </source>
</evidence>
<reference evidence="9 10" key="1">
    <citation type="submission" date="2020-11" db="EMBL/GenBank/DDBJ databases">
        <title>Fusibacter basophilias sp. nov.</title>
        <authorList>
            <person name="Qiu D."/>
        </authorList>
    </citation>
    <scope>NUCLEOTIDE SEQUENCE [LARGE SCALE GENOMIC DNA]</scope>
    <source>
        <strain evidence="9 10">Q10-2</strain>
    </source>
</reference>
<keyword evidence="2" id="KW-0489">Methyltransferase</keyword>
<evidence type="ECO:0000313" key="10">
    <source>
        <dbReference type="Proteomes" id="UP000614200"/>
    </source>
</evidence>
<dbReference type="InterPro" id="IPR051198">
    <property type="entry name" value="BchE-like"/>
</dbReference>
<evidence type="ECO:0000256" key="7">
    <source>
        <dbReference type="ARBA" id="ARBA00023014"/>
    </source>
</evidence>
<dbReference type="SFLD" id="SFLDG01082">
    <property type="entry name" value="B12-binding_domain_containing"/>
    <property type="match status" value="1"/>
</dbReference>
<evidence type="ECO:0000256" key="4">
    <source>
        <dbReference type="ARBA" id="ARBA00022691"/>
    </source>
</evidence>
<organism evidence="9 10">
    <name type="scientific">Fusibacter ferrireducens</name>
    <dbReference type="NCBI Taxonomy" id="2785058"/>
    <lineage>
        <taxon>Bacteria</taxon>
        <taxon>Bacillati</taxon>
        <taxon>Bacillota</taxon>
        <taxon>Clostridia</taxon>
        <taxon>Eubacteriales</taxon>
        <taxon>Eubacteriales Family XII. Incertae Sedis</taxon>
        <taxon>Fusibacter</taxon>
    </lineage>
</organism>
<proteinExistence type="predicted"/>